<keyword evidence="2" id="KW-0472">Membrane</keyword>
<name>A0A8R1DTB7_CAEJA</name>
<evidence type="ECO:0000313" key="4">
    <source>
        <dbReference type="Proteomes" id="UP000005237"/>
    </source>
</evidence>
<keyword evidence="2" id="KW-0812">Transmembrane</keyword>
<accession>A0A8R1DTB7</accession>
<organism evidence="3 4">
    <name type="scientific">Caenorhabditis japonica</name>
    <dbReference type="NCBI Taxonomy" id="281687"/>
    <lineage>
        <taxon>Eukaryota</taxon>
        <taxon>Metazoa</taxon>
        <taxon>Ecdysozoa</taxon>
        <taxon>Nematoda</taxon>
        <taxon>Chromadorea</taxon>
        <taxon>Rhabditida</taxon>
        <taxon>Rhabditina</taxon>
        <taxon>Rhabditomorpha</taxon>
        <taxon>Rhabditoidea</taxon>
        <taxon>Rhabditidae</taxon>
        <taxon>Peloderinae</taxon>
        <taxon>Caenorhabditis</taxon>
    </lineage>
</organism>
<keyword evidence="2" id="KW-1133">Transmembrane helix</keyword>
<evidence type="ECO:0000256" key="1">
    <source>
        <dbReference type="SAM" id="MobiDB-lite"/>
    </source>
</evidence>
<dbReference type="Proteomes" id="UP000005237">
    <property type="component" value="Unassembled WGS sequence"/>
</dbReference>
<dbReference type="EnsemblMetazoa" id="CJA11537.1">
    <property type="protein sequence ID" value="CJA11537.1"/>
    <property type="gene ID" value="WBGene00130741"/>
</dbReference>
<feature type="region of interest" description="Disordered" evidence="1">
    <location>
        <begin position="92"/>
        <end position="114"/>
    </location>
</feature>
<protein>
    <submittedName>
        <fullName evidence="3">Uncharacterized protein</fullName>
    </submittedName>
</protein>
<evidence type="ECO:0000256" key="2">
    <source>
        <dbReference type="SAM" id="Phobius"/>
    </source>
</evidence>
<evidence type="ECO:0000313" key="3">
    <source>
        <dbReference type="EnsemblMetazoa" id="CJA11537.1"/>
    </source>
</evidence>
<keyword evidence="4" id="KW-1185">Reference proteome</keyword>
<sequence length="114" mass="13305">MNSDPVLLEIVDKTGTKYVQEGHSDACIDPICQSDRKYQMCCVERYYCTWYVRWINANLESILIFFVVSAYIVACLALLIVGTIRWVKKIDEEDDEEEEEGEELEYSFDPECEV</sequence>
<reference evidence="4" key="1">
    <citation type="submission" date="2010-08" db="EMBL/GenBank/DDBJ databases">
        <authorList>
            <consortium name="Caenorhabditis japonica Sequencing Consortium"/>
            <person name="Wilson R.K."/>
        </authorList>
    </citation>
    <scope>NUCLEOTIDE SEQUENCE [LARGE SCALE GENOMIC DNA]</scope>
    <source>
        <strain evidence="4">DF5081</strain>
    </source>
</reference>
<proteinExistence type="predicted"/>
<reference evidence="3" key="2">
    <citation type="submission" date="2022-06" db="UniProtKB">
        <authorList>
            <consortium name="EnsemblMetazoa"/>
        </authorList>
    </citation>
    <scope>IDENTIFICATION</scope>
    <source>
        <strain evidence="3">DF5081</strain>
    </source>
</reference>
<feature type="transmembrane region" description="Helical" evidence="2">
    <location>
        <begin position="62"/>
        <end position="81"/>
    </location>
</feature>
<dbReference type="AlphaFoldDB" id="A0A8R1DTB7"/>